<keyword evidence="4" id="KW-0479">Metal-binding</keyword>
<feature type="region of interest" description="Disordered" evidence="10">
    <location>
        <begin position="23"/>
        <end position="70"/>
    </location>
</feature>
<evidence type="ECO:0000256" key="10">
    <source>
        <dbReference type="SAM" id="MobiDB-lite"/>
    </source>
</evidence>
<accession>A0ABT1HSX6</accession>
<keyword evidence="5" id="KW-0408">Iron</keyword>
<evidence type="ECO:0000259" key="11">
    <source>
        <dbReference type="PROSITE" id="PS51296"/>
    </source>
</evidence>
<dbReference type="PRINTS" id="PR00162">
    <property type="entry name" value="RIESKE"/>
</dbReference>
<evidence type="ECO:0000256" key="4">
    <source>
        <dbReference type="ARBA" id="ARBA00022723"/>
    </source>
</evidence>
<keyword evidence="3" id="KW-0001">2Fe-2S</keyword>
<dbReference type="Proteomes" id="UP001205311">
    <property type="component" value="Unassembled WGS sequence"/>
</dbReference>
<dbReference type="InterPro" id="IPR006311">
    <property type="entry name" value="TAT_signal"/>
</dbReference>
<evidence type="ECO:0000256" key="5">
    <source>
        <dbReference type="ARBA" id="ARBA00023004"/>
    </source>
</evidence>
<dbReference type="EMBL" id="JAMTCP010000009">
    <property type="protein sequence ID" value="MCP2258607.1"/>
    <property type="molecule type" value="Genomic_DNA"/>
</dbReference>
<protein>
    <recommendedName>
        <fullName evidence="2">Cytochrome bc1 complex Rieske iron-sulfur subunit</fullName>
    </recommendedName>
    <alternativeName>
        <fullName evidence="8">Cytochrome bc1 reductase complex subunit QcrA</fullName>
    </alternativeName>
</protein>
<evidence type="ECO:0000256" key="3">
    <source>
        <dbReference type="ARBA" id="ARBA00022714"/>
    </source>
</evidence>
<dbReference type="NCBIfam" id="TIGR01409">
    <property type="entry name" value="TAT_signal_seq"/>
    <property type="match status" value="1"/>
</dbReference>
<dbReference type="InterPro" id="IPR005805">
    <property type="entry name" value="Rieske_Fe-S_prot_C"/>
</dbReference>
<proteinExistence type="predicted"/>
<evidence type="ECO:0000313" key="12">
    <source>
        <dbReference type="EMBL" id="MCP2258607.1"/>
    </source>
</evidence>
<dbReference type="Pfam" id="PF00355">
    <property type="entry name" value="Rieske"/>
    <property type="match status" value="1"/>
</dbReference>
<reference evidence="12 13" key="1">
    <citation type="submission" date="2022-06" db="EMBL/GenBank/DDBJ databases">
        <title>Genomic Encyclopedia of Archaeal and Bacterial Type Strains, Phase II (KMG-II): from individual species to whole genera.</title>
        <authorList>
            <person name="Goeker M."/>
        </authorList>
    </citation>
    <scope>NUCLEOTIDE SEQUENCE [LARGE SCALE GENOMIC DNA]</scope>
    <source>
        <strain evidence="12 13">DSM 40477</strain>
    </source>
</reference>
<sequence>MDEVGPSRRQVLQGLGAALAAPALAGCEEGEEPPLPPPVSATRGTTSSSPSSPPPPPPLAKVADIPVGGGRLVDRPGGGRVLLVRPAEAEVAAFDPTCPHQGCTVTPPADGVITCPCHASQFDGPTGALRRGPATRGLTAVPVRVEGEHVVLE</sequence>
<evidence type="ECO:0000313" key="13">
    <source>
        <dbReference type="Proteomes" id="UP001205311"/>
    </source>
</evidence>
<keyword evidence="7" id="KW-1015">Disulfide bond</keyword>
<evidence type="ECO:0000256" key="9">
    <source>
        <dbReference type="ARBA" id="ARBA00034078"/>
    </source>
</evidence>
<dbReference type="RefSeq" id="WP_253669523.1">
    <property type="nucleotide sequence ID" value="NZ_JAMTCP010000009.1"/>
</dbReference>
<evidence type="ECO:0000256" key="2">
    <source>
        <dbReference type="ARBA" id="ARBA00015816"/>
    </source>
</evidence>
<keyword evidence="6" id="KW-0411">Iron-sulfur</keyword>
<feature type="domain" description="Rieske" evidence="11">
    <location>
        <begin position="57"/>
        <end position="152"/>
    </location>
</feature>
<dbReference type="PROSITE" id="PS51296">
    <property type="entry name" value="RIESKE"/>
    <property type="match status" value="1"/>
</dbReference>
<evidence type="ECO:0000256" key="1">
    <source>
        <dbReference type="ARBA" id="ARBA00002494"/>
    </source>
</evidence>
<dbReference type="PROSITE" id="PS51318">
    <property type="entry name" value="TAT"/>
    <property type="match status" value="1"/>
</dbReference>
<dbReference type="PANTHER" id="PTHR10134">
    <property type="entry name" value="CYTOCHROME B-C1 COMPLEX SUBUNIT RIESKE, MITOCHONDRIAL"/>
    <property type="match status" value="1"/>
</dbReference>
<evidence type="ECO:0000256" key="6">
    <source>
        <dbReference type="ARBA" id="ARBA00023014"/>
    </source>
</evidence>
<evidence type="ECO:0000256" key="7">
    <source>
        <dbReference type="ARBA" id="ARBA00023157"/>
    </source>
</evidence>
<name>A0ABT1HSX6_STRSD</name>
<comment type="cofactor">
    <cofactor evidence="9">
        <name>[2Fe-2S] cluster</name>
        <dbReference type="ChEBI" id="CHEBI:190135"/>
    </cofactor>
</comment>
<evidence type="ECO:0000256" key="8">
    <source>
        <dbReference type="ARBA" id="ARBA00029586"/>
    </source>
</evidence>
<dbReference type="InterPro" id="IPR036922">
    <property type="entry name" value="Rieske_2Fe-2S_sf"/>
</dbReference>
<keyword evidence="13" id="KW-1185">Reference proteome</keyword>
<comment type="function">
    <text evidence="1">Iron-sulfur subunit of the cytochrome bc1 complex, an essential component of the respiratory electron transport chain required for ATP synthesis. The bc1 complex catalyzes the oxidation of menaquinol and the reduction of cytochrome c in the respiratory chain. The bc1 complex operates through a Q-cycle mechanism that couples electron transfer to generation of the proton gradient that drives ATP synthesis.</text>
</comment>
<dbReference type="InterPro" id="IPR014349">
    <property type="entry name" value="Rieske_Fe-S_prot"/>
</dbReference>
<dbReference type="InterPro" id="IPR019546">
    <property type="entry name" value="TAT_signal_bac_arc"/>
</dbReference>
<organism evidence="12 13">
    <name type="scientific">Streptoalloteichus tenebrarius (strain ATCC 17920 / DSM 40477 / JCM 4838 / CBS 697.72 / NBRC 16177 / NCIMB 11028 / NRRL B-12390 / A12253. 1 / ISP 5477)</name>
    <name type="common">Streptomyces tenebrarius</name>
    <dbReference type="NCBI Taxonomy" id="1933"/>
    <lineage>
        <taxon>Bacteria</taxon>
        <taxon>Bacillati</taxon>
        <taxon>Actinomycetota</taxon>
        <taxon>Actinomycetes</taxon>
        <taxon>Pseudonocardiales</taxon>
        <taxon>Pseudonocardiaceae</taxon>
        <taxon>Streptoalloteichus</taxon>
    </lineage>
</organism>
<gene>
    <name evidence="12" type="ORF">LX15_002305</name>
</gene>
<comment type="caution">
    <text evidence="12">The sequence shown here is derived from an EMBL/GenBank/DDBJ whole genome shotgun (WGS) entry which is preliminary data.</text>
</comment>
<dbReference type="CDD" id="cd03467">
    <property type="entry name" value="Rieske"/>
    <property type="match status" value="1"/>
</dbReference>
<dbReference type="Gene3D" id="2.102.10.10">
    <property type="entry name" value="Rieske [2Fe-2S] iron-sulphur domain"/>
    <property type="match status" value="1"/>
</dbReference>
<dbReference type="SUPFAM" id="SSF50022">
    <property type="entry name" value="ISP domain"/>
    <property type="match status" value="1"/>
</dbReference>
<dbReference type="InterPro" id="IPR017941">
    <property type="entry name" value="Rieske_2Fe-2S"/>
</dbReference>